<comment type="caution">
    <text evidence="3">The sequence shown here is derived from an EMBL/GenBank/DDBJ whole genome shotgun (WGS) entry which is preliminary data.</text>
</comment>
<protein>
    <submittedName>
        <fullName evidence="3">Excisionase family DNA binding protein</fullName>
    </submittedName>
</protein>
<sequence length="92" mass="10008">MHALNRPTHDSLDSTTTTACPPAWSREQLRELGVTTDLMTAARILGIGRTTAYKLARAGTFPVPAVRIGRTYRIAVAPLLELLGLVDKEPHS</sequence>
<dbReference type="EMBL" id="JAAOYM010000003">
    <property type="protein sequence ID" value="NIJ14801.1"/>
    <property type="molecule type" value="Genomic_DNA"/>
</dbReference>
<name>A0A7X5ZTN4_9PSEU</name>
<feature type="region of interest" description="Disordered" evidence="1">
    <location>
        <begin position="1"/>
        <end position="24"/>
    </location>
</feature>
<evidence type="ECO:0000256" key="1">
    <source>
        <dbReference type="SAM" id="MobiDB-lite"/>
    </source>
</evidence>
<keyword evidence="4" id="KW-1185">Reference proteome</keyword>
<gene>
    <name evidence="3" type="ORF">FHU38_005209</name>
</gene>
<reference evidence="3 4" key="1">
    <citation type="submission" date="2020-03" db="EMBL/GenBank/DDBJ databases">
        <title>Sequencing the genomes of 1000 actinobacteria strains.</title>
        <authorList>
            <person name="Klenk H.-P."/>
        </authorList>
    </citation>
    <scope>NUCLEOTIDE SEQUENCE [LARGE SCALE GENOMIC DNA]</scope>
    <source>
        <strain evidence="3 4">DSM 45685</strain>
    </source>
</reference>
<dbReference type="InterPro" id="IPR041657">
    <property type="entry name" value="HTH_17"/>
</dbReference>
<organism evidence="3 4">
    <name type="scientific">Saccharomonospora amisosensis</name>
    <dbReference type="NCBI Taxonomy" id="1128677"/>
    <lineage>
        <taxon>Bacteria</taxon>
        <taxon>Bacillati</taxon>
        <taxon>Actinomycetota</taxon>
        <taxon>Actinomycetes</taxon>
        <taxon>Pseudonocardiales</taxon>
        <taxon>Pseudonocardiaceae</taxon>
        <taxon>Saccharomonospora</taxon>
    </lineage>
</organism>
<dbReference type="AlphaFoldDB" id="A0A7X5ZTN4"/>
<dbReference type="RefSeq" id="WP_009156946.1">
    <property type="nucleotide sequence ID" value="NZ_JAAOYM010000003.1"/>
</dbReference>
<dbReference type="Proteomes" id="UP000545493">
    <property type="component" value="Unassembled WGS sequence"/>
</dbReference>
<proteinExistence type="predicted"/>
<evidence type="ECO:0000259" key="2">
    <source>
        <dbReference type="Pfam" id="PF12728"/>
    </source>
</evidence>
<accession>A0A7X5ZTN4</accession>
<feature type="domain" description="Helix-turn-helix" evidence="2">
    <location>
        <begin position="41"/>
        <end position="82"/>
    </location>
</feature>
<dbReference type="Pfam" id="PF12728">
    <property type="entry name" value="HTH_17"/>
    <property type="match status" value="1"/>
</dbReference>
<evidence type="ECO:0000313" key="3">
    <source>
        <dbReference type="EMBL" id="NIJ14801.1"/>
    </source>
</evidence>
<evidence type="ECO:0000313" key="4">
    <source>
        <dbReference type="Proteomes" id="UP000545493"/>
    </source>
</evidence>